<proteinExistence type="predicted"/>
<protein>
    <submittedName>
        <fullName evidence="1">Uncharacterized protein</fullName>
    </submittedName>
</protein>
<name>G0PKL0_CAEBE</name>
<gene>
    <name evidence="1" type="ORF">CAEBREN_13776</name>
</gene>
<keyword evidence="2" id="KW-1185">Reference proteome</keyword>
<dbReference type="Proteomes" id="UP000008068">
    <property type="component" value="Unassembled WGS sequence"/>
</dbReference>
<sequence length="66" mass="7406">MAIRLSPGYRGGNYLNAQLVMEGIAGREIERNKKFEIERSDGVKTIVSIYNIAITLGDFDRNFLGL</sequence>
<dbReference type="EMBL" id="GL380886">
    <property type="protein sequence ID" value="EGT32663.1"/>
    <property type="molecule type" value="Genomic_DNA"/>
</dbReference>
<evidence type="ECO:0000313" key="2">
    <source>
        <dbReference type="Proteomes" id="UP000008068"/>
    </source>
</evidence>
<organism evidence="2">
    <name type="scientific">Caenorhabditis brenneri</name>
    <name type="common">Nematode worm</name>
    <dbReference type="NCBI Taxonomy" id="135651"/>
    <lineage>
        <taxon>Eukaryota</taxon>
        <taxon>Metazoa</taxon>
        <taxon>Ecdysozoa</taxon>
        <taxon>Nematoda</taxon>
        <taxon>Chromadorea</taxon>
        <taxon>Rhabditida</taxon>
        <taxon>Rhabditina</taxon>
        <taxon>Rhabditomorpha</taxon>
        <taxon>Rhabditoidea</taxon>
        <taxon>Rhabditidae</taxon>
        <taxon>Peloderinae</taxon>
        <taxon>Caenorhabditis</taxon>
    </lineage>
</organism>
<evidence type="ECO:0000313" key="1">
    <source>
        <dbReference type="EMBL" id="EGT32663.1"/>
    </source>
</evidence>
<reference evidence="2" key="1">
    <citation type="submission" date="2011-07" db="EMBL/GenBank/DDBJ databases">
        <authorList>
            <consortium name="Caenorhabditis brenneri Sequencing and Analysis Consortium"/>
            <person name="Wilson R.K."/>
        </authorList>
    </citation>
    <scope>NUCLEOTIDE SEQUENCE [LARGE SCALE GENOMIC DNA]</scope>
    <source>
        <strain evidence="2">PB2801</strain>
    </source>
</reference>
<dbReference type="HOGENOM" id="CLU_2833426_0_0_1"/>
<dbReference type="InParanoid" id="G0PKL0"/>
<accession>G0PKL0</accession>
<dbReference type="AlphaFoldDB" id="G0PKL0"/>